<gene>
    <name evidence="2" type="ORF">S58_34010</name>
</gene>
<organism evidence="2 3">
    <name type="scientific">Bradyrhizobium oligotrophicum S58</name>
    <dbReference type="NCBI Taxonomy" id="1245469"/>
    <lineage>
        <taxon>Bacteria</taxon>
        <taxon>Pseudomonadati</taxon>
        <taxon>Pseudomonadota</taxon>
        <taxon>Alphaproteobacteria</taxon>
        <taxon>Hyphomicrobiales</taxon>
        <taxon>Nitrobacteraceae</taxon>
        <taxon>Bradyrhizobium</taxon>
    </lineage>
</organism>
<proteinExistence type="predicted"/>
<keyword evidence="3" id="KW-1185">Reference proteome</keyword>
<dbReference type="KEGG" id="aol:S58_34010"/>
<dbReference type="AlphaFoldDB" id="M4ZSY5"/>
<protein>
    <submittedName>
        <fullName evidence="2">FAD linked oxidase domain-containing protein</fullName>
    </submittedName>
</protein>
<dbReference type="HOGENOM" id="CLU_1479384_0_0_5"/>
<name>M4ZSY5_9BRAD</name>
<reference evidence="2 3" key="1">
    <citation type="journal article" date="2013" name="Appl. Environ. Microbiol.">
        <title>Genome analysis suggests that the soil oligotrophic bacterium Agromonas oligotrophica (Bradyrhizobium oligotrophicum) is a nitrogen-fixing symbiont of Aeschynomene indica.</title>
        <authorList>
            <person name="Okubo T."/>
            <person name="Fukushima S."/>
            <person name="Itakura M."/>
            <person name="Oshima K."/>
            <person name="Longtonglang A."/>
            <person name="Teaumroong N."/>
            <person name="Mitsui H."/>
            <person name="Hattori M."/>
            <person name="Hattori R."/>
            <person name="Hattori T."/>
            <person name="Minamisawa K."/>
        </authorList>
    </citation>
    <scope>NUCLEOTIDE SEQUENCE [LARGE SCALE GENOMIC DNA]</scope>
    <source>
        <strain evidence="2 3">S58</strain>
    </source>
</reference>
<evidence type="ECO:0000256" key="1">
    <source>
        <dbReference type="SAM" id="MobiDB-lite"/>
    </source>
</evidence>
<evidence type="ECO:0000313" key="3">
    <source>
        <dbReference type="Proteomes" id="UP000011841"/>
    </source>
</evidence>
<dbReference type="EMBL" id="AP012603">
    <property type="protein sequence ID" value="BAM89395.1"/>
    <property type="molecule type" value="Genomic_DNA"/>
</dbReference>
<feature type="region of interest" description="Disordered" evidence="1">
    <location>
        <begin position="137"/>
        <end position="157"/>
    </location>
</feature>
<evidence type="ECO:0000313" key="2">
    <source>
        <dbReference type="EMBL" id="BAM89395.1"/>
    </source>
</evidence>
<accession>M4ZSY5</accession>
<dbReference type="Proteomes" id="UP000011841">
    <property type="component" value="Chromosome"/>
</dbReference>
<dbReference type="STRING" id="1245469.S58_34010"/>
<sequence>MQPDPACSLSRCSGFELAFDGRLDQRTVPPWADRHQRVVDQKVVAIGGNAELTERSDPGRDLLAIRAAILQIVIARADQHARLGREQRQVLLDHDDLRADVDDRSEIERVPGEYDRVEMAGGCDQPVELRQRVVKIGNDETAHEAPDGARRSKSETRFRFPLSHLSRHRASLSAGGSLSEPW</sequence>